<gene>
    <name evidence="3" type="ORF">UG56_001190</name>
</gene>
<accession>A0A1J4ND82</accession>
<dbReference type="PANTHER" id="PTHR33371:SF18">
    <property type="entry name" value="MCE-FAMILY PROTEIN MCE3C"/>
    <property type="match status" value="1"/>
</dbReference>
<comment type="caution">
    <text evidence="3">The sequence shown here is derived from an EMBL/GenBank/DDBJ whole genome shotgun (WGS) entry which is preliminary data.</text>
</comment>
<evidence type="ECO:0000313" key="4">
    <source>
        <dbReference type="Proteomes" id="UP000033772"/>
    </source>
</evidence>
<evidence type="ECO:0000313" key="3">
    <source>
        <dbReference type="EMBL" id="OIJ28871.1"/>
    </source>
</evidence>
<dbReference type="Proteomes" id="UP000033772">
    <property type="component" value="Unassembled WGS sequence"/>
</dbReference>
<evidence type="ECO:0000259" key="2">
    <source>
        <dbReference type="Pfam" id="PF02470"/>
    </source>
</evidence>
<dbReference type="EMBL" id="JZDQ02000001">
    <property type="protein sequence ID" value="OIJ28871.1"/>
    <property type="molecule type" value="Genomic_DNA"/>
</dbReference>
<evidence type="ECO:0000256" key="1">
    <source>
        <dbReference type="SAM" id="Coils"/>
    </source>
</evidence>
<reference evidence="3" key="1">
    <citation type="submission" date="2016-10" db="EMBL/GenBank/DDBJ databases">
        <title>Draft Genome Sequence of Nocardioides luteus Strain BAFB, an Alkane-Degrading Bacterium Isolated from JP-7 Polluted Soil.</title>
        <authorList>
            <person name="Brown L."/>
            <person name="Ruiz O.N."/>
            <person name="Gunasekera T."/>
        </authorList>
    </citation>
    <scope>NUCLEOTIDE SEQUENCE [LARGE SCALE GENOMIC DNA]</scope>
    <source>
        <strain evidence="3">BAFB</strain>
    </source>
</reference>
<protein>
    <recommendedName>
        <fullName evidence="2">Mce/MlaD domain-containing protein</fullName>
    </recommendedName>
</protein>
<dbReference type="InterPro" id="IPR005693">
    <property type="entry name" value="Mce"/>
</dbReference>
<dbReference type="InterPro" id="IPR003399">
    <property type="entry name" value="Mce/MlaD"/>
</dbReference>
<dbReference type="STRING" id="1844.UG56_001190"/>
<dbReference type="NCBIfam" id="TIGR00996">
    <property type="entry name" value="Mtu_fam_mce"/>
    <property type="match status" value="1"/>
</dbReference>
<dbReference type="Pfam" id="PF02470">
    <property type="entry name" value="MlaD"/>
    <property type="match status" value="1"/>
</dbReference>
<dbReference type="GO" id="GO:0005576">
    <property type="term" value="C:extracellular region"/>
    <property type="evidence" value="ECO:0007669"/>
    <property type="project" value="TreeGrafter"/>
</dbReference>
<sequence>MDPLKVGIVAVVLAALTVVFVFRAGALGFGERVCVAHFEHTAGLRVGEDVTVAGARVGEVRSISLGAHDVLVEFTVEDHIRLGARTRAEIEVATLLGTHLLAVTPAGGGELADDTIALSATSVPYNLQDIVDRGSASLDQLDPSLLSGTLDEVGRTMASSQPDLAAALDGISAVSEVVLTRADQADALVRAATDVTSRLNANSTEIVSLMKQSNAVMAELQSRREAIRRLLADAQRLTTTLKRVVADNQQDLDVALTKLTVVVKGLRAQEKELSAALDVLGPSARYLANATGNGPWIDIRPDDRALPDGLTCRLKGLC</sequence>
<dbReference type="InterPro" id="IPR052336">
    <property type="entry name" value="MlaD_Phospholipid_Transporter"/>
</dbReference>
<organism evidence="3 4">
    <name type="scientific">Nocardioides luteus</name>
    <dbReference type="NCBI Taxonomy" id="1844"/>
    <lineage>
        <taxon>Bacteria</taxon>
        <taxon>Bacillati</taxon>
        <taxon>Actinomycetota</taxon>
        <taxon>Actinomycetes</taxon>
        <taxon>Propionibacteriales</taxon>
        <taxon>Nocardioidaceae</taxon>
        <taxon>Nocardioides</taxon>
    </lineage>
</organism>
<keyword evidence="1" id="KW-0175">Coiled coil</keyword>
<keyword evidence="4" id="KW-1185">Reference proteome</keyword>
<feature type="coiled-coil region" evidence="1">
    <location>
        <begin position="210"/>
        <end position="237"/>
    </location>
</feature>
<proteinExistence type="predicted"/>
<name>A0A1J4ND82_9ACTN</name>
<dbReference type="AlphaFoldDB" id="A0A1J4ND82"/>
<dbReference type="PANTHER" id="PTHR33371">
    <property type="entry name" value="INTERMEMBRANE PHOSPHOLIPID TRANSPORT SYSTEM BINDING PROTEIN MLAD-RELATED"/>
    <property type="match status" value="1"/>
</dbReference>
<feature type="domain" description="Mce/MlaD" evidence="2">
    <location>
        <begin position="35"/>
        <end position="105"/>
    </location>
</feature>